<sequence>MKEDQLRFPISVVFSAISTPILSKRVLPTMSSRRGGVKPFVAGTAHSSSKFSSTSDSSSPKVEQLMDDMADMSIEGGEWEVCTRKSKNRAFGGSAGKPWPQNSGAKAWGHPAAALEPGGIQSSGGLGEAPGNSWPTPDAGSRRPLGRGNNSRPQSAGRGFESNSPSPRAIPLPLEHGRNWPMRAAAGSQSSEGATGRRETTVPLDPPPVDDDVDQTVNDDDSDEVDSDDDLLTDEYDSDESEKSHDSRKNSKWFKVFFENLDKLSLDDIHGPARQWHCPACKGGPGAIDWYRGLQPLMTHAKTKGSQRVKLHRDFAELLDEELRRRGTSVIPAGETFGKWKGLDEMVKDRSIVWPPMVVIMNTRLEQDDNDKWLGMGNQELLDSFSSYAAVKARHSYGPQGHRGMSVLIFENSAMGFLEAERLHNHFQEQGTDRDAWDRRPVHFYPGGKRQLYGYMAEKQDLDLFNKHCNAKATRLKFETRSYQEMVVNPMRQMSEDNQQLIWFKDRVAKEQRRSKALAESFEVVSEKLRKTVEENRIVRQRSKMHHEQNKEEMDFQEQFFKDQLQVIHKARDAKEDDFEKIQQEEREKVKQSNAHVSAGGDRNRREEDFAKFVKSQDKEMEEFVSEREKLVKTYEDNKISMKQRHFEEEVQLEKDFDAALNQLMDKYSPHRKAEEGNSGNRLETDKVVEFFHDVLALQDILIRKSFLWAIHGDGSRNCLGQRCGQFYPSLLSLTSSKLEAIFTARRPPFAAITSSLHRLHHLSVLPPSLQTSSAIPVMTSQLLPQNFQFSNSRLL</sequence>
<evidence type="ECO:0000313" key="2">
    <source>
        <dbReference type="Proteomes" id="UP000828048"/>
    </source>
</evidence>
<accession>A0ACB7XSS6</accession>
<proteinExistence type="predicted"/>
<organism evidence="1 2">
    <name type="scientific">Vaccinium darrowii</name>
    <dbReference type="NCBI Taxonomy" id="229202"/>
    <lineage>
        <taxon>Eukaryota</taxon>
        <taxon>Viridiplantae</taxon>
        <taxon>Streptophyta</taxon>
        <taxon>Embryophyta</taxon>
        <taxon>Tracheophyta</taxon>
        <taxon>Spermatophyta</taxon>
        <taxon>Magnoliopsida</taxon>
        <taxon>eudicotyledons</taxon>
        <taxon>Gunneridae</taxon>
        <taxon>Pentapetalae</taxon>
        <taxon>asterids</taxon>
        <taxon>Ericales</taxon>
        <taxon>Ericaceae</taxon>
        <taxon>Vaccinioideae</taxon>
        <taxon>Vaccinieae</taxon>
        <taxon>Vaccinium</taxon>
    </lineage>
</organism>
<protein>
    <submittedName>
        <fullName evidence="1">Uncharacterized protein</fullName>
    </submittedName>
</protein>
<name>A0ACB7XSS6_9ERIC</name>
<gene>
    <name evidence="1" type="ORF">Vadar_021092</name>
</gene>
<evidence type="ECO:0000313" key="1">
    <source>
        <dbReference type="EMBL" id="KAH7843817.1"/>
    </source>
</evidence>
<keyword evidence="2" id="KW-1185">Reference proteome</keyword>
<comment type="caution">
    <text evidence="1">The sequence shown here is derived from an EMBL/GenBank/DDBJ whole genome shotgun (WGS) entry which is preliminary data.</text>
</comment>
<dbReference type="Proteomes" id="UP000828048">
    <property type="component" value="Chromosome 1"/>
</dbReference>
<dbReference type="EMBL" id="CM037151">
    <property type="protein sequence ID" value="KAH7843817.1"/>
    <property type="molecule type" value="Genomic_DNA"/>
</dbReference>
<reference evidence="1 2" key="1">
    <citation type="journal article" date="2021" name="Hortic Res">
        <title>High-quality reference genome and annotation aids understanding of berry development for evergreen blueberry (Vaccinium darrowii).</title>
        <authorList>
            <person name="Yu J."/>
            <person name="Hulse-Kemp A.M."/>
            <person name="Babiker E."/>
            <person name="Staton M."/>
        </authorList>
    </citation>
    <scope>NUCLEOTIDE SEQUENCE [LARGE SCALE GENOMIC DNA]</scope>
    <source>
        <strain evidence="2">cv. NJ 8807/NJ 8810</strain>
        <tissue evidence="1">Young leaf</tissue>
    </source>
</reference>